<feature type="transmembrane region" description="Helical" evidence="1">
    <location>
        <begin position="30"/>
        <end position="52"/>
    </location>
</feature>
<gene>
    <name evidence="2" type="ORF">GPL20_17345</name>
</gene>
<dbReference type="AlphaFoldDB" id="A0A844TJK7"/>
<feature type="transmembrane region" description="Helical" evidence="1">
    <location>
        <begin position="6"/>
        <end position="23"/>
    </location>
</feature>
<evidence type="ECO:0000256" key="1">
    <source>
        <dbReference type="SAM" id="Phobius"/>
    </source>
</evidence>
<organism evidence="2 3">
    <name type="scientific">Bradyrhizobium cajani</name>
    <dbReference type="NCBI Taxonomy" id="1928661"/>
    <lineage>
        <taxon>Bacteria</taxon>
        <taxon>Pseudomonadati</taxon>
        <taxon>Pseudomonadota</taxon>
        <taxon>Alphaproteobacteria</taxon>
        <taxon>Hyphomicrobiales</taxon>
        <taxon>Nitrobacteraceae</taxon>
        <taxon>Bradyrhizobium</taxon>
    </lineage>
</organism>
<sequence length="190" mass="21383">MTTAEFIAACFWPFVIIAVFALLKARNTKAFPYLGKIVFAVAVVYLGLLPFYEKSSIIAVNDVHVGLVFVGLAIAGSQLWQPQLYGSWRDKAKPLASMILIVLLGSGLAWYAGRMLFLDHLTSRLAIEGRVDRAWRSGSSRKADYLVRIANQTVKVTEPLYERLEKFRPMVRVEVGRGSNYVYDIEYLSN</sequence>
<keyword evidence="1" id="KW-0472">Membrane</keyword>
<comment type="caution">
    <text evidence="2">The sequence shown here is derived from an EMBL/GenBank/DDBJ whole genome shotgun (WGS) entry which is preliminary data.</text>
</comment>
<keyword evidence="1" id="KW-1133">Transmembrane helix</keyword>
<dbReference type="Proteomes" id="UP000449969">
    <property type="component" value="Unassembled WGS sequence"/>
</dbReference>
<protein>
    <submittedName>
        <fullName evidence="2">Uncharacterized protein</fullName>
    </submittedName>
</protein>
<keyword evidence="3" id="KW-1185">Reference proteome</keyword>
<name>A0A844TJK7_9BRAD</name>
<evidence type="ECO:0000313" key="3">
    <source>
        <dbReference type="Proteomes" id="UP000449969"/>
    </source>
</evidence>
<keyword evidence="1" id="KW-0812">Transmembrane</keyword>
<feature type="transmembrane region" description="Helical" evidence="1">
    <location>
        <begin position="92"/>
        <end position="112"/>
    </location>
</feature>
<dbReference type="EMBL" id="WQNE01000013">
    <property type="protein sequence ID" value="MVT74780.1"/>
    <property type="molecule type" value="Genomic_DNA"/>
</dbReference>
<proteinExistence type="predicted"/>
<dbReference type="OrthoDB" id="8226071at2"/>
<dbReference type="RefSeq" id="WP_157330734.1">
    <property type="nucleotide sequence ID" value="NZ_JANADL010000047.1"/>
</dbReference>
<reference evidence="2 3" key="1">
    <citation type="submission" date="2019-12" db="EMBL/GenBank/DDBJ databases">
        <title>Draft genome sequences Bradyrhizobium cajani AMBPC1010, Bradyrhizobium pachyrhizi AMBPC1040 and Bradyrhizobium yuanmingense ALSPC3051, three plant growth promoting strains isolated from nodules of Cajanus cajan L. in Dominican Republic.</title>
        <authorList>
            <person name="Flores-Felix J.D."/>
            <person name="Araujo J."/>
            <person name="Diaz-Alcantara C."/>
            <person name="Gonzalez-Andres F."/>
            <person name="Velazquez E."/>
        </authorList>
    </citation>
    <scope>NUCLEOTIDE SEQUENCE [LARGE SCALE GENOMIC DNA]</scope>
    <source>
        <strain evidence="2 3">1010</strain>
    </source>
</reference>
<evidence type="ECO:0000313" key="2">
    <source>
        <dbReference type="EMBL" id="MVT74780.1"/>
    </source>
</evidence>
<accession>A0A844TJK7</accession>